<dbReference type="SUPFAM" id="SSF54534">
    <property type="entry name" value="FKBP-like"/>
    <property type="match status" value="2"/>
</dbReference>
<keyword evidence="6" id="KW-1185">Reference proteome</keyword>
<evidence type="ECO:0000256" key="1">
    <source>
        <dbReference type="ARBA" id="ARBA00022729"/>
    </source>
</evidence>
<dbReference type="EMBL" id="QOVM01000002">
    <property type="protein sequence ID" value="RXG23288.1"/>
    <property type="molecule type" value="Genomic_DNA"/>
</dbReference>
<keyword evidence="1" id="KW-0732">Signal</keyword>
<dbReference type="OrthoDB" id="14196at2"/>
<dbReference type="InterPro" id="IPR027304">
    <property type="entry name" value="Trigger_fact/SurA_dom_sf"/>
</dbReference>
<reference evidence="5 6" key="1">
    <citation type="submission" date="2018-07" db="EMBL/GenBank/DDBJ databases">
        <title>Leeuwenhoekiella genomics.</title>
        <authorList>
            <person name="Tahon G."/>
            <person name="Willems A."/>
        </authorList>
    </citation>
    <scope>NUCLEOTIDE SEQUENCE [LARGE SCALE GENOMIC DNA]</scope>
    <source>
        <strain evidence="5 6">LMG 22550</strain>
    </source>
</reference>
<accession>A0A4Q0PA43</accession>
<dbReference type="Gene3D" id="1.10.4030.10">
    <property type="entry name" value="Porin chaperone SurA, peptide-binding domain"/>
    <property type="match status" value="1"/>
</dbReference>
<dbReference type="AlphaFoldDB" id="A0A4Q0PA43"/>
<feature type="coiled-coil region" evidence="3">
    <location>
        <begin position="329"/>
        <end position="356"/>
    </location>
</feature>
<dbReference type="PANTHER" id="PTHR47637:SF1">
    <property type="entry name" value="CHAPERONE SURA"/>
    <property type="match status" value="1"/>
</dbReference>
<protein>
    <submittedName>
        <fullName evidence="5">Periplasmic chaperone for outer membrane proteins SurA</fullName>
    </submittedName>
</protein>
<dbReference type="PANTHER" id="PTHR47637">
    <property type="entry name" value="CHAPERONE SURA"/>
    <property type="match status" value="1"/>
</dbReference>
<name>A0A4Q0PA43_9FLAO</name>
<dbReference type="InterPro" id="IPR050280">
    <property type="entry name" value="OMP_Chaperone_SurA"/>
</dbReference>
<dbReference type="Pfam" id="PF00639">
    <property type="entry name" value="Rotamase"/>
    <property type="match status" value="2"/>
</dbReference>
<evidence type="ECO:0000313" key="6">
    <source>
        <dbReference type="Proteomes" id="UP000289238"/>
    </source>
</evidence>
<evidence type="ECO:0000313" key="5">
    <source>
        <dbReference type="EMBL" id="RXG23288.1"/>
    </source>
</evidence>
<gene>
    <name evidence="5" type="ORF">DSM00_901</name>
</gene>
<dbReference type="InterPro" id="IPR000297">
    <property type="entry name" value="PPIase_PpiC"/>
</dbReference>
<keyword evidence="2" id="KW-0413">Isomerase</keyword>
<proteinExistence type="predicted"/>
<dbReference type="InterPro" id="IPR046357">
    <property type="entry name" value="PPIase_dom_sf"/>
</dbReference>
<feature type="domain" description="PpiC" evidence="4">
    <location>
        <begin position="205"/>
        <end position="307"/>
    </location>
</feature>
<evidence type="ECO:0000256" key="3">
    <source>
        <dbReference type="SAM" id="Coils"/>
    </source>
</evidence>
<evidence type="ECO:0000259" key="4">
    <source>
        <dbReference type="PROSITE" id="PS50198"/>
    </source>
</evidence>
<keyword evidence="3" id="KW-0175">Coiled coil</keyword>
<dbReference type="PROSITE" id="PS50198">
    <property type="entry name" value="PPIC_PPIASE_2"/>
    <property type="match status" value="2"/>
</dbReference>
<feature type="domain" description="PpiC" evidence="4">
    <location>
        <begin position="310"/>
        <end position="422"/>
    </location>
</feature>
<comment type="caution">
    <text evidence="5">The sequence shown here is derived from an EMBL/GenBank/DDBJ whole genome shotgun (WGS) entry which is preliminary data.</text>
</comment>
<dbReference type="Proteomes" id="UP000289238">
    <property type="component" value="Unassembled WGS sequence"/>
</dbReference>
<evidence type="ECO:0000256" key="2">
    <source>
        <dbReference type="PROSITE-ProRule" id="PRU00278"/>
    </source>
</evidence>
<dbReference type="GO" id="GO:0003755">
    <property type="term" value="F:peptidyl-prolyl cis-trans isomerase activity"/>
    <property type="evidence" value="ECO:0007669"/>
    <property type="project" value="UniProtKB-KW"/>
</dbReference>
<dbReference type="Gene3D" id="3.10.50.40">
    <property type="match status" value="2"/>
</dbReference>
<keyword evidence="2" id="KW-0697">Rotamase</keyword>
<dbReference type="SUPFAM" id="SSF109998">
    <property type="entry name" value="Triger factor/SurA peptide-binding domain-like"/>
    <property type="match status" value="1"/>
</dbReference>
<sequence>MQSKIKNLNSTINLYLVLLISLLSGNLLSAQEIISTTENAETAEVEPKAPTTGTTFKVDGVAAVVGEFVILDSDIQQAIESLKQQKVEAEALTECKVLDKLMEDKLYAHHAVVDSITISEDQVRSYTQQQIDYFLNQFGGSEERVLKFYRKEKMSDLQKELLELNRNQELAKAMQQKIVEDVEVTPEEIRDYFKGLERDGLPQFGVELEISKILIEPEVPQAEKQKVIDELNGYRKDIVENGSSFATKAVLWSEDESSRGDGGLIKDVDRKSQFVKEFRDVAFSLEEGEVSKPFETEFGYHIIKVEKIRGQKIDLRHILRIPKVTTAAENEAKDKIEKIKKRIEEGELTFAEAAKEFSDEKETASDGGIMINPVTQDRMFELKNLPPDLYPKVQNLKEGEISIAFNNPTRTGKTRYEIYTVSDRLEEHEADFALDYVKIKEFTLQAKRIKAIEKWQNEKIAETYIKLNGTRKDCEYSSNWLKK</sequence>
<organism evidence="5 6">
    <name type="scientific">Leeuwenhoekiella aequorea</name>
    <dbReference type="NCBI Taxonomy" id="283736"/>
    <lineage>
        <taxon>Bacteria</taxon>
        <taxon>Pseudomonadati</taxon>
        <taxon>Bacteroidota</taxon>
        <taxon>Flavobacteriia</taxon>
        <taxon>Flavobacteriales</taxon>
        <taxon>Flavobacteriaceae</taxon>
        <taxon>Leeuwenhoekiella</taxon>
    </lineage>
</organism>